<gene>
    <name evidence="2" type="ORF">PISMIDRAFT_93922</name>
</gene>
<evidence type="ECO:0000313" key="2">
    <source>
        <dbReference type="EMBL" id="KIK26961.1"/>
    </source>
</evidence>
<feature type="compositionally biased region" description="Polar residues" evidence="1">
    <location>
        <begin position="1"/>
        <end position="13"/>
    </location>
</feature>
<dbReference type="HOGENOM" id="CLU_028832_1_1_1"/>
<sequence length="542" mass="57621">MSTTGTVSKSVYSPTARASLKGSNAPDTLVEPPSIPLPDSPNYATSLAPPSPVRGQDPTFLTPNEQSRSSFEETGSHSGQPTSDKDLGRFSFLSLPFLRSESKLLAQAERKSTNRSQITLASARLPPVARNAGKKSRESKTFAIRSLRKGSTEKRVKESAMLVRSLIVCDSNLSPGAKPVKTSSIAKSTVRRMHSHLSKPKSASKVIAHLKYLSPQSLDHPVNPHVPLRAVCLDVTDDEAHERYFSKLGSVASASVTAVSDALRDVHIVQLFAAPNMGFGAPATASGVFAGAVPTAGAVLEGIQEITPQLLALGYATGKVIMPNHKDVIVPTDRVSVLTYWWGFEVCLPSSTLAYIQSAATPGSALLDLLTAVSVLNEGVREILPFIRYLAQFVQMEWHSIHATDEGKGVVCCATWIMPIALVPRAWDFADLPQPSEQIQSNASHTPIAATNTNTPIAACLSTTLATPKASTDAVPRVSSAFSEISCDEDEVRPVISSEPPVLPELVVSSPASTEGVPEPVDGSSYVMSDEGQCHGSEAIVL</sequence>
<evidence type="ECO:0000256" key="1">
    <source>
        <dbReference type="SAM" id="MobiDB-lite"/>
    </source>
</evidence>
<dbReference type="Proteomes" id="UP000054018">
    <property type="component" value="Unassembled WGS sequence"/>
</dbReference>
<reference evidence="2 3" key="1">
    <citation type="submission" date="2014-04" db="EMBL/GenBank/DDBJ databases">
        <authorList>
            <consortium name="DOE Joint Genome Institute"/>
            <person name="Kuo A."/>
            <person name="Kohler A."/>
            <person name="Costa M.D."/>
            <person name="Nagy L.G."/>
            <person name="Floudas D."/>
            <person name="Copeland A."/>
            <person name="Barry K.W."/>
            <person name="Cichocki N."/>
            <person name="Veneault-Fourrey C."/>
            <person name="LaButti K."/>
            <person name="Lindquist E.A."/>
            <person name="Lipzen A."/>
            <person name="Lundell T."/>
            <person name="Morin E."/>
            <person name="Murat C."/>
            <person name="Sun H."/>
            <person name="Tunlid A."/>
            <person name="Henrissat B."/>
            <person name="Grigoriev I.V."/>
            <person name="Hibbett D.S."/>
            <person name="Martin F."/>
            <person name="Nordberg H.P."/>
            <person name="Cantor M.N."/>
            <person name="Hua S.X."/>
        </authorList>
    </citation>
    <scope>NUCLEOTIDE SEQUENCE [LARGE SCALE GENOMIC DNA]</scope>
    <source>
        <strain evidence="2 3">441</strain>
    </source>
</reference>
<protein>
    <submittedName>
        <fullName evidence="2">Uncharacterized protein</fullName>
    </submittedName>
</protein>
<feature type="region of interest" description="Disordered" evidence="1">
    <location>
        <begin position="108"/>
        <end position="139"/>
    </location>
</feature>
<feature type="region of interest" description="Disordered" evidence="1">
    <location>
        <begin position="1"/>
        <end position="87"/>
    </location>
</feature>
<organism evidence="2 3">
    <name type="scientific">Pisolithus microcarpus 441</name>
    <dbReference type="NCBI Taxonomy" id="765257"/>
    <lineage>
        <taxon>Eukaryota</taxon>
        <taxon>Fungi</taxon>
        <taxon>Dikarya</taxon>
        <taxon>Basidiomycota</taxon>
        <taxon>Agaricomycotina</taxon>
        <taxon>Agaricomycetes</taxon>
        <taxon>Agaricomycetidae</taxon>
        <taxon>Boletales</taxon>
        <taxon>Sclerodermatineae</taxon>
        <taxon>Pisolithaceae</taxon>
        <taxon>Pisolithus</taxon>
    </lineage>
</organism>
<proteinExistence type="predicted"/>
<accession>A0A0C9ZCI2</accession>
<reference evidence="3" key="2">
    <citation type="submission" date="2015-01" db="EMBL/GenBank/DDBJ databases">
        <title>Evolutionary Origins and Diversification of the Mycorrhizal Mutualists.</title>
        <authorList>
            <consortium name="DOE Joint Genome Institute"/>
            <consortium name="Mycorrhizal Genomics Consortium"/>
            <person name="Kohler A."/>
            <person name="Kuo A."/>
            <person name="Nagy L.G."/>
            <person name="Floudas D."/>
            <person name="Copeland A."/>
            <person name="Barry K.W."/>
            <person name="Cichocki N."/>
            <person name="Veneault-Fourrey C."/>
            <person name="LaButti K."/>
            <person name="Lindquist E.A."/>
            <person name="Lipzen A."/>
            <person name="Lundell T."/>
            <person name="Morin E."/>
            <person name="Murat C."/>
            <person name="Riley R."/>
            <person name="Ohm R."/>
            <person name="Sun H."/>
            <person name="Tunlid A."/>
            <person name="Henrissat B."/>
            <person name="Grigoriev I.V."/>
            <person name="Hibbett D.S."/>
            <person name="Martin F."/>
        </authorList>
    </citation>
    <scope>NUCLEOTIDE SEQUENCE [LARGE SCALE GENOMIC DNA]</scope>
    <source>
        <strain evidence="3">441</strain>
    </source>
</reference>
<name>A0A0C9ZCI2_9AGAM</name>
<dbReference type="AlphaFoldDB" id="A0A0C9ZCI2"/>
<feature type="compositionally biased region" description="Polar residues" evidence="1">
    <location>
        <begin position="59"/>
        <end position="69"/>
    </location>
</feature>
<keyword evidence="3" id="KW-1185">Reference proteome</keyword>
<evidence type="ECO:0000313" key="3">
    <source>
        <dbReference type="Proteomes" id="UP000054018"/>
    </source>
</evidence>
<dbReference type="OrthoDB" id="2434934at2759"/>
<dbReference type="EMBL" id="KN833698">
    <property type="protein sequence ID" value="KIK26961.1"/>
    <property type="molecule type" value="Genomic_DNA"/>
</dbReference>